<evidence type="ECO:0000313" key="4">
    <source>
        <dbReference type="EMBL" id="KIL63784.1"/>
    </source>
</evidence>
<dbReference type="PANTHER" id="PTHR15228:SF25">
    <property type="entry name" value="F-BAR DOMAIN-CONTAINING PROTEIN"/>
    <property type="match status" value="1"/>
</dbReference>
<feature type="compositionally biased region" description="Basic and acidic residues" evidence="2">
    <location>
        <begin position="496"/>
        <end position="506"/>
    </location>
</feature>
<dbReference type="EMBL" id="KN818255">
    <property type="protein sequence ID" value="KIL63784.1"/>
    <property type="molecule type" value="Genomic_DNA"/>
</dbReference>
<dbReference type="AlphaFoldDB" id="A0A0C2TAN9"/>
<dbReference type="InParanoid" id="A0A0C2TAN9"/>
<dbReference type="GO" id="GO:0005938">
    <property type="term" value="C:cell cortex"/>
    <property type="evidence" value="ECO:0007669"/>
    <property type="project" value="TreeGrafter"/>
</dbReference>
<dbReference type="InterPro" id="IPR008936">
    <property type="entry name" value="Rho_GTPase_activation_prot"/>
</dbReference>
<dbReference type="InterPro" id="IPR051025">
    <property type="entry name" value="RhoGAP"/>
</dbReference>
<dbReference type="GO" id="GO:0060237">
    <property type="term" value="P:regulation of fungal-type cell wall organization"/>
    <property type="evidence" value="ECO:0007669"/>
    <property type="project" value="TreeGrafter"/>
</dbReference>
<evidence type="ECO:0000313" key="5">
    <source>
        <dbReference type="Proteomes" id="UP000054549"/>
    </source>
</evidence>
<feature type="compositionally biased region" description="Polar residues" evidence="2">
    <location>
        <begin position="59"/>
        <end position="68"/>
    </location>
</feature>
<keyword evidence="1" id="KW-0343">GTPase activation</keyword>
<gene>
    <name evidence="4" type="ORF">M378DRAFT_198656</name>
</gene>
<dbReference type="Proteomes" id="UP000054549">
    <property type="component" value="Unassembled WGS sequence"/>
</dbReference>
<dbReference type="CDD" id="cd00159">
    <property type="entry name" value="RhoGAP"/>
    <property type="match status" value="1"/>
</dbReference>
<dbReference type="Pfam" id="PF00620">
    <property type="entry name" value="RhoGAP"/>
    <property type="match status" value="2"/>
</dbReference>
<dbReference type="PANTHER" id="PTHR15228">
    <property type="entry name" value="SPERMATHECAL PHYSIOLOGY VARIANT"/>
    <property type="match status" value="1"/>
</dbReference>
<keyword evidence="5" id="KW-1185">Reference proteome</keyword>
<feature type="compositionally biased region" description="Polar residues" evidence="2">
    <location>
        <begin position="34"/>
        <end position="47"/>
    </location>
</feature>
<feature type="region of interest" description="Disordered" evidence="2">
    <location>
        <begin position="30"/>
        <end position="68"/>
    </location>
</feature>
<organism evidence="4 5">
    <name type="scientific">Amanita muscaria (strain Koide BX008)</name>
    <dbReference type="NCBI Taxonomy" id="946122"/>
    <lineage>
        <taxon>Eukaryota</taxon>
        <taxon>Fungi</taxon>
        <taxon>Dikarya</taxon>
        <taxon>Basidiomycota</taxon>
        <taxon>Agaricomycotina</taxon>
        <taxon>Agaricomycetes</taxon>
        <taxon>Agaricomycetidae</taxon>
        <taxon>Agaricales</taxon>
        <taxon>Pluteineae</taxon>
        <taxon>Amanitaceae</taxon>
        <taxon>Amanita</taxon>
    </lineage>
</organism>
<feature type="region of interest" description="Disordered" evidence="2">
    <location>
        <begin position="485"/>
        <end position="517"/>
    </location>
</feature>
<feature type="domain" description="Rho-GAP" evidence="3">
    <location>
        <begin position="147"/>
        <end position="403"/>
    </location>
</feature>
<feature type="compositionally biased region" description="Polar residues" evidence="2">
    <location>
        <begin position="485"/>
        <end position="495"/>
    </location>
</feature>
<dbReference type="Gene3D" id="1.10.555.10">
    <property type="entry name" value="Rho GTPase activation protein"/>
    <property type="match status" value="1"/>
</dbReference>
<reference evidence="4 5" key="1">
    <citation type="submission" date="2014-04" db="EMBL/GenBank/DDBJ databases">
        <title>Evolutionary Origins and Diversification of the Mycorrhizal Mutualists.</title>
        <authorList>
            <consortium name="DOE Joint Genome Institute"/>
            <consortium name="Mycorrhizal Genomics Consortium"/>
            <person name="Kohler A."/>
            <person name="Kuo A."/>
            <person name="Nagy L.G."/>
            <person name="Floudas D."/>
            <person name="Copeland A."/>
            <person name="Barry K.W."/>
            <person name="Cichocki N."/>
            <person name="Veneault-Fourrey C."/>
            <person name="LaButti K."/>
            <person name="Lindquist E.A."/>
            <person name="Lipzen A."/>
            <person name="Lundell T."/>
            <person name="Morin E."/>
            <person name="Murat C."/>
            <person name="Riley R."/>
            <person name="Ohm R."/>
            <person name="Sun H."/>
            <person name="Tunlid A."/>
            <person name="Henrissat B."/>
            <person name="Grigoriev I.V."/>
            <person name="Hibbett D.S."/>
            <person name="Martin F."/>
        </authorList>
    </citation>
    <scope>NUCLEOTIDE SEQUENCE [LARGE SCALE GENOMIC DNA]</scope>
    <source>
        <strain evidence="4 5">Koide BX008</strain>
    </source>
</reference>
<dbReference type="SUPFAM" id="SSF48350">
    <property type="entry name" value="GTPase activation domain, GAP"/>
    <property type="match status" value="1"/>
</dbReference>
<protein>
    <recommendedName>
        <fullName evidence="3">Rho-GAP domain-containing protein</fullName>
    </recommendedName>
</protein>
<evidence type="ECO:0000256" key="1">
    <source>
        <dbReference type="ARBA" id="ARBA00022468"/>
    </source>
</evidence>
<proteinExistence type="predicted"/>
<dbReference type="SMART" id="SM00324">
    <property type="entry name" value="RhoGAP"/>
    <property type="match status" value="1"/>
</dbReference>
<dbReference type="PROSITE" id="PS50238">
    <property type="entry name" value="RHOGAP"/>
    <property type="match status" value="1"/>
</dbReference>
<name>A0A0C2TAN9_AMAMK</name>
<dbReference type="OrthoDB" id="79452at2759"/>
<accession>A0A0C2TAN9</accession>
<evidence type="ECO:0000259" key="3">
    <source>
        <dbReference type="PROSITE" id="PS50238"/>
    </source>
</evidence>
<dbReference type="GO" id="GO:0007165">
    <property type="term" value="P:signal transduction"/>
    <property type="evidence" value="ECO:0007669"/>
    <property type="project" value="InterPro"/>
</dbReference>
<evidence type="ECO:0000256" key="2">
    <source>
        <dbReference type="SAM" id="MobiDB-lite"/>
    </source>
</evidence>
<dbReference type="HOGENOM" id="CLU_398991_0_0_1"/>
<dbReference type="InterPro" id="IPR000198">
    <property type="entry name" value="RhoGAP_dom"/>
</dbReference>
<sequence>MALGSRPRHVSFHDQSWTCSDLKTSCPEPLETGNPISNHVGSLSPLASSRDGRELSAKRSPQISSPQSSLRTIKSGSIFSHIVNNDIRRGEPDAGLVIKGLETLMRSKSVKLNIRHLLEAYNQYLAVLSKRESRGRDSIRVTEVFGVSLHESSKHAFTSALFNGHDLRLPTVVFNCVEELYRTGVYQSNLFHTLPSRRRLSELVRIFNSPNPHHNYQSSNRNRRSKVAEYNATLLYLESTQDICALLTDYLYSLPEPIVPPYLLDAIWEAGELNKEAEKYDFELGASLSIEASQCRQSAPSLVRTYTDECEATRIRIVQHLLCLLPSPNFSLLVYLFAFFSHVAMMQDVNGASLQELGRLFGKCIFGGRGRCQPPSKAQDGAYNTKDGQLMMCWFLSRWGTLSNGLFDVSEACSTEQSSMTHMAEGNLAFPNMTPSSDLPKKLQKQYDHASPHSTQVPLQDAPSSYNVNFGQSETEELMDILAGQSLSRENSTVKGTRDKGVRESEEPQEPFLSTTSTSMSRATSVYSASAIDERLLDVAFPALFDNFRFLDNVSAKPLVAVQTTGANQPTANECQEHPPVEFNNKLLLQAQVKIRKLELQLVKSDAMVGQAMEVMFRAKRRIDEIDNRLEKLAIVLRCRQNFSAELPLDYFGPGEDGKIWEERFEILLMERRQAYEEVMTLRGLMSAEL</sequence>
<dbReference type="GO" id="GO:0005096">
    <property type="term" value="F:GTPase activator activity"/>
    <property type="evidence" value="ECO:0007669"/>
    <property type="project" value="UniProtKB-KW"/>
</dbReference>